<dbReference type="GO" id="GO:0005524">
    <property type="term" value="F:ATP binding"/>
    <property type="evidence" value="ECO:0007669"/>
    <property type="project" value="UniProtKB-KW"/>
</dbReference>
<dbReference type="InterPro" id="IPR027417">
    <property type="entry name" value="P-loop_NTPase"/>
</dbReference>
<dbReference type="GO" id="GO:0016887">
    <property type="term" value="F:ATP hydrolysis activity"/>
    <property type="evidence" value="ECO:0007669"/>
    <property type="project" value="InterPro"/>
</dbReference>
<sequence length="599" mass="68044">MTLLLSCQELTKSFSSRLLFKDMSLGIFRGDKIGLIGPNGSGKSTLLKILAGLESPDEGEVARNRSLRIGYIPQETNFEPISIQDIVSHSLINDHRLSVEEKQTQAIITLSKLGFTNFNILATNLSGGWKKRLALAVELVKSPDVLLLDEPTNHLDLEGVIWLEKFLKNSSFAYIVISHDRYFLEHITNRMMELNRSYPKGLFVAEGTYSIFLEKRDEFLSGQMQQERSLASKVRREVEWLKQNPKARTTKSQSRIQGAERLINELDELKTRNKDSQTQIDFSATKRDTQKLLVATNLTKSLGGRLLFSGINLTLSPGTRLGIVGLNGSGKTTLLKLLMNEETPDKGTIKFADGIKIVYFDQHRTQLPSDVPLRRALAPEGDTVYYRGQPIHVNSWCRRFLFSPDRLDLPFGQLSGGEKARVHLARLMLKPADILLLDEPTNDLDIPTLEILEESLTDFPGAIVLISHDRYLLDQISNLILGLGTNSDTILFADYRQWEAHQLQLEQTTSQNKEKEKKELPKSENRSKKMSYSEKREWEQMEGKILDLEKEIGQLEAIVQDSILINQPDKHQQACETLNQKHKSLEALYSRWEELESKA</sequence>
<evidence type="ECO:0000256" key="4">
    <source>
        <dbReference type="SAM" id="MobiDB-lite"/>
    </source>
</evidence>
<dbReference type="Pfam" id="PF00005">
    <property type="entry name" value="ABC_tran"/>
    <property type="match status" value="2"/>
</dbReference>
<feature type="region of interest" description="Disordered" evidence="4">
    <location>
        <begin position="506"/>
        <end position="534"/>
    </location>
</feature>
<feature type="compositionally biased region" description="Basic and acidic residues" evidence="4">
    <location>
        <begin position="512"/>
        <end position="534"/>
    </location>
</feature>
<evidence type="ECO:0000256" key="1">
    <source>
        <dbReference type="ARBA" id="ARBA00022741"/>
    </source>
</evidence>
<accession>A0A2P9HA54</accession>
<keyword evidence="1" id="KW-0547">Nucleotide-binding</keyword>
<dbReference type="InterPro" id="IPR051309">
    <property type="entry name" value="ABCF_ATPase"/>
</dbReference>
<dbReference type="SMART" id="SM00382">
    <property type="entry name" value="AAA"/>
    <property type="match status" value="2"/>
</dbReference>
<dbReference type="InterPro" id="IPR003593">
    <property type="entry name" value="AAA+_ATPase"/>
</dbReference>
<dbReference type="KEGG" id="pcu:PC_RS07530"/>
<dbReference type="PROSITE" id="PS00211">
    <property type="entry name" value="ABC_TRANSPORTER_1"/>
    <property type="match status" value="1"/>
</dbReference>
<evidence type="ECO:0000256" key="3">
    <source>
        <dbReference type="SAM" id="Coils"/>
    </source>
</evidence>
<dbReference type="RefSeq" id="WP_044045559.1">
    <property type="nucleotide sequence ID" value="NC_005861.2"/>
</dbReference>
<dbReference type="GO" id="GO:0003677">
    <property type="term" value="F:DNA binding"/>
    <property type="evidence" value="ECO:0007669"/>
    <property type="project" value="InterPro"/>
</dbReference>
<dbReference type="EMBL" id="BX908798">
    <property type="protein sequence ID" value="SPJ31896.1"/>
    <property type="molecule type" value="Genomic_DNA"/>
</dbReference>
<dbReference type="InterPro" id="IPR003439">
    <property type="entry name" value="ABC_transporter-like_ATP-bd"/>
</dbReference>
<keyword evidence="2" id="KW-0067">ATP-binding</keyword>
<keyword evidence="7" id="KW-1185">Reference proteome</keyword>
<dbReference type="InterPro" id="IPR017871">
    <property type="entry name" value="ABC_transporter-like_CS"/>
</dbReference>
<dbReference type="SUPFAM" id="SSF52540">
    <property type="entry name" value="P-loop containing nucleoside triphosphate hydrolases"/>
    <property type="match status" value="2"/>
</dbReference>
<dbReference type="Proteomes" id="UP000000529">
    <property type="component" value="Chromosome"/>
</dbReference>
<dbReference type="Pfam" id="PF16326">
    <property type="entry name" value="ABC_tran_CTD"/>
    <property type="match status" value="1"/>
</dbReference>
<dbReference type="STRING" id="264201.pc1572"/>
<protein>
    <recommendedName>
        <fullName evidence="5">ABC transporter domain-containing protein</fullName>
    </recommendedName>
</protein>
<dbReference type="CDD" id="cd03221">
    <property type="entry name" value="ABCF_EF-3"/>
    <property type="match status" value="2"/>
</dbReference>
<dbReference type="PROSITE" id="PS50893">
    <property type="entry name" value="ABC_TRANSPORTER_2"/>
    <property type="match status" value="2"/>
</dbReference>
<feature type="coiled-coil region" evidence="3">
    <location>
        <begin position="538"/>
        <end position="595"/>
    </location>
</feature>
<dbReference type="InterPro" id="IPR032524">
    <property type="entry name" value="ABC_tran_C"/>
</dbReference>
<dbReference type="OrthoDB" id="9760950at2"/>
<dbReference type="PANTHER" id="PTHR42855">
    <property type="entry name" value="ABC TRANSPORTER ATP-BINDING SUBUNIT"/>
    <property type="match status" value="1"/>
</dbReference>
<evidence type="ECO:0000313" key="6">
    <source>
        <dbReference type="EMBL" id="SPJ31896.1"/>
    </source>
</evidence>
<gene>
    <name evidence="6" type="ORF">PC_RS07530</name>
</gene>
<dbReference type="PANTHER" id="PTHR42855:SF2">
    <property type="entry name" value="DRUG RESISTANCE ABC TRANSPORTER,ATP-BINDING PROTEIN"/>
    <property type="match status" value="1"/>
</dbReference>
<reference evidence="6 7" key="1">
    <citation type="journal article" date="2004" name="Science">
        <title>Illuminating the evolutionary history of chlamydiae.</title>
        <authorList>
            <person name="Horn M."/>
            <person name="Collingro A."/>
            <person name="Schmitz-Esser S."/>
            <person name="Beier C.L."/>
            <person name="Purkhold U."/>
            <person name="Fartmann B."/>
            <person name="Brandt P."/>
            <person name="Nyakatura G.J."/>
            <person name="Droege M."/>
            <person name="Frishman D."/>
            <person name="Rattei T."/>
            <person name="Mewes H."/>
            <person name="Wagner M."/>
        </authorList>
    </citation>
    <scope>NUCLEOTIDE SEQUENCE [LARGE SCALE GENOMIC DNA]</scope>
    <source>
        <strain evidence="6 7">UWE25</strain>
    </source>
</reference>
<feature type="domain" description="ABC transporter" evidence="5">
    <location>
        <begin position="5"/>
        <end position="221"/>
    </location>
</feature>
<dbReference type="Gene3D" id="1.10.287.380">
    <property type="entry name" value="Valyl-tRNA synthetase, C-terminal domain"/>
    <property type="match status" value="1"/>
</dbReference>
<keyword evidence="3" id="KW-0175">Coiled coil</keyword>
<evidence type="ECO:0000259" key="5">
    <source>
        <dbReference type="PROSITE" id="PS50893"/>
    </source>
</evidence>
<evidence type="ECO:0000256" key="2">
    <source>
        <dbReference type="ARBA" id="ARBA00022840"/>
    </source>
</evidence>
<evidence type="ECO:0000313" key="7">
    <source>
        <dbReference type="Proteomes" id="UP000000529"/>
    </source>
</evidence>
<organism evidence="6 7">
    <name type="scientific">Protochlamydia amoebophila (strain UWE25)</name>
    <dbReference type="NCBI Taxonomy" id="264201"/>
    <lineage>
        <taxon>Bacteria</taxon>
        <taxon>Pseudomonadati</taxon>
        <taxon>Chlamydiota</taxon>
        <taxon>Chlamydiia</taxon>
        <taxon>Parachlamydiales</taxon>
        <taxon>Parachlamydiaceae</taxon>
        <taxon>Candidatus Protochlamydia</taxon>
    </lineage>
</organism>
<proteinExistence type="predicted"/>
<dbReference type="Gene3D" id="3.40.50.300">
    <property type="entry name" value="P-loop containing nucleotide triphosphate hydrolases"/>
    <property type="match status" value="2"/>
</dbReference>
<name>A0A2P9HA54_PARUW</name>
<dbReference type="InterPro" id="IPR037118">
    <property type="entry name" value="Val-tRNA_synth_C_sf"/>
</dbReference>
<feature type="domain" description="ABC transporter" evidence="5">
    <location>
        <begin position="293"/>
        <end position="520"/>
    </location>
</feature>
<dbReference type="AlphaFoldDB" id="A0A2P9HA54"/>